<dbReference type="PANTHER" id="PTHR33525">
    <property type="match status" value="1"/>
</dbReference>
<evidence type="ECO:0000259" key="1">
    <source>
        <dbReference type="PROSITE" id="PS50883"/>
    </source>
</evidence>
<dbReference type="InterPro" id="IPR001633">
    <property type="entry name" value="EAL_dom"/>
</dbReference>
<dbReference type="Pfam" id="PF00563">
    <property type="entry name" value="EAL"/>
    <property type="match status" value="1"/>
</dbReference>
<dbReference type="SMART" id="SM00052">
    <property type="entry name" value="EAL"/>
    <property type="match status" value="1"/>
</dbReference>
<organism evidence="3 4">
    <name type="scientific">Venatoribacter cucullus</name>
    <dbReference type="NCBI Taxonomy" id="2661630"/>
    <lineage>
        <taxon>Bacteria</taxon>
        <taxon>Pseudomonadati</taxon>
        <taxon>Pseudomonadota</taxon>
        <taxon>Gammaproteobacteria</taxon>
        <taxon>Oceanospirillales</taxon>
        <taxon>Oceanospirillaceae</taxon>
        <taxon>Venatoribacter</taxon>
    </lineage>
</organism>
<dbReference type="PANTHER" id="PTHR33525:SF4">
    <property type="entry name" value="CYCLIC DI-GMP PHOSPHODIESTERASE CDGJ"/>
    <property type="match status" value="1"/>
</dbReference>
<reference evidence="3 4" key="1">
    <citation type="submission" date="2019-11" db="EMBL/GenBank/DDBJ databases">
        <title>Venatorbacter sp. nov. a predator of Campylobacter and other Gram-negative bacteria.</title>
        <authorList>
            <person name="Saeedi A."/>
            <person name="Cummings N.J."/>
            <person name="Connerton I.F."/>
            <person name="Connerton P.L."/>
        </authorList>
    </citation>
    <scope>NUCLEOTIDE SEQUENCE [LARGE SCALE GENOMIC DNA]</scope>
    <source>
        <strain evidence="3">XL5</strain>
    </source>
</reference>
<dbReference type="InterPro" id="IPR014408">
    <property type="entry name" value="dGMP_Pdiesterase_EAL/HD-GYP"/>
</dbReference>
<feature type="domain" description="EAL" evidence="1">
    <location>
        <begin position="1"/>
        <end position="209"/>
    </location>
</feature>
<feature type="domain" description="HDOD" evidence="2">
    <location>
        <begin position="203"/>
        <end position="388"/>
    </location>
</feature>
<dbReference type="Proteomes" id="UP000596074">
    <property type="component" value="Chromosome"/>
</dbReference>
<gene>
    <name evidence="3" type="ORF">GJQ55_05890</name>
</gene>
<dbReference type="InterPro" id="IPR052340">
    <property type="entry name" value="RNase_Y/CdgJ"/>
</dbReference>
<name>A0A9X7UXU9_9GAMM</name>
<protein>
    <submittedName>
        <fullName evidence="3">EAL domain-containing protein</fullName>
    </submittedName>
</protein>
<dbReference type="KEGG" id="vcw:GJQ55_05890"/>
<evidence type="ECO:0000259" key="2">
    <source>
        <dbReference type="PROSITE" id="PS51833"/>
    </source>
</evidence>
<dbReference type="InterPro" id="IPR035919">
    <property type="entry name" value="EAL_sf"/>
</dbReference>
<keyword evidence="4" id="KW-1185">Reference proteome</keyword>
<dbReference type="PROSITE" id="PS51833">
    <property type="entry name" value="HDOD"/>
    <property type="match status" value="1"/>
</dbReference>
<evidence type="ECO:0000313" key="3">
    <source>
        <dbReference type="EMBL" id="QQD24040.1"/>
    </source>
</evidence>
<accession>A0A9X7UXU9</accession>
<dbReference type="PIRSF" id="PIRSF003180">
    <property type="entry name" value="DiGMPpdiest_YuxH"/>
    <property type="match status" value="1"/>
</dbReference>
<dbReference type="SUPFAM" id="SSF141868">
    <property type="entry name" value="EAL domain-like"/>
    <property type="match status" value="1"/>
</dbReference>
<dbReference type="RefSeq" id="WP_228346595.1">
    <property type="nucleotide sequence ID" value="NZ_CP046056.1"/>
</dbReference>
<proteinExistence type="predicted"/>
<sequence>MDNTSLPLLARQPILNRRQKVVGYELLCRPVPQDTRQWQDVFGDHATSEVLISAFNDIGIDQVTGGLPAFINFTRHWLHNPPMLPSNRLVAELLEYIEPDAENLQALQSLRKFGYRIALDDYQGDAAPVALFPLVDIIKVDIRRLPDLAMLPQLIEEHKAHGLKWLAEKVETQEEFEFCLAAGCDLFQGYFFSHPANVYGKRLPDSQLAVLQILKVLNMPDARINDVASVLQTDPQLSYKLLKLVNSAAMGFVSVVSSIPHAIMLVGLDRLRSWSNLIALGKLQHKPDVLREQAVVRAHLCKAMVFAWPGLDEDTAFTLGLFSLLDAFFDHPLTEICQQLHLPESLTQALLQHQGDYGLILATTVAMEKGRWEEIDWPLLQGLGLEPADMERHYLNALHTTRELFGQLGG</sequence>
<dbReference type="Gene3D" id="1.10.3210.10">
    <property type="entry name" value="Hypothetical protein af1432"/>
    <property type="match status" value="1"/>
</dbReference>
<dbReference type="EMBL" id="CP046056">
    <property type="protein sequence ID" value="QQD24040.1"/>
    <property type="molecule type" value="Genomic_DNA"/>
</dbReference>
<dbReference type="Gene3D" id="3.20.20.450">
    <property type="entry name" value="EAL domain"/>
    <property type="match status" value="1"/>
</dbReference>
<dbReference type="AlphaFoldDB" id="A0A9X7UXU9"/>
<dbReference type="PROSITE" id="PS50883">
    <property type="entry name" value="EAL"/>
    <property type="match status" value="1"/>
</dbReference>
<dbReference type="InterPro" id="IPR013976">
    <property type="entry name" value="HDOD"/>
</dbReference>
<evidence type="ECO:0000313" key="4">
    <source>
        <dbReference type="Proteomes" id="UP000596074"/>
    </source>
</evidence>
<dbReference type="Pfam" id="PF08668">
    <property type="entry name" value="HDOD"/>
    <property type="match status" value="1"/>
</dbReference>
<dbReference type="SUPFAM" id="SSF109604">
    <property type="entry name" value="HD-domain/PDEase-like"/>
    <property type="match status" value="1"/>
</dbReference>